<dbReference type="PANTHER" id="PTHR24148">
    <property type="entry name" value="ANKYRIN REPEAT DOMAIN-CONTAINING PROTEIN 39 HOMOLOG-RELATED"/>
    <property type="match status" value="1"/>
</dbReference>
<feature type="region of interest" description="Disordered" evidence="1">
    <location>
        <begin position="253"/>
        <end position="280"/>
    </location>
</feature>
<feature type="region of interest" description="Disordered" evidence="1">
    <location>
        <begin position="379"/>
        <end position="401"/>
    </location>
</feature>
<dbReference type="AlphaFoldDB" id="A0A1S8A6M9"/>
<reference evidence="3" key="1">
    <citation type="submission" date="2016-03" db="EMBL/GenBank/DDBJ databases">
        <title>Draft genome sequence of Rosellinia necatrix.</title>
        <authorList>
            <person name="Kanematsu S."/>
        </authorList>
    </citation>
    <scope>NUCLEOTIDE SEQUENCE [LARGE SCALE GENOMIC DNA]</scope>
    <source>
        <strain evidence="3">W97</strain>
    </source>
</reference>
<evidence type="ECO:0000313" key="3">
    <source>
        <dbReference type="EMBL" id="GAW25565.1"/>
    </source>
</evidence>
<dbReference type="PANTHER" id="PTHR24148:SF82">
    <property type="entry name" value="HETEROKARYON INCOMPATIBILITY DOMAIN-CONTAINING PROTEIN"/>
    <property type="match status" value="1"/>
</dbReference>
<accession>A0A1S8A6M9</accession>
<feature type="region of interest" description="Disordered" evidence="1">
    <location>
        <begin position="462"/>
        <end position="481"/>
    </location>
</feature>
<proteinExistence type="predicted"/>
<keyword evidence="4" id="KW-1185">Reference proteome</keyword>
<dbReference type="Pfam" id="PF06985">
    <property type="entry name" value="HET"/>
    <property type="match status" value="1"/>
</dbReference>
<dbReference type="InterPro" id="IPR010730">
    <property type="entry name" value="HET"/>
</dbReference>
<feature type="compositionally biased region" description="Acidic residues" evidence="1">
    <location>
        <begin position="465"/>
        <end position="476"/>
    </location>
</feature>
<dbReference type="STRING" id="77044.A0A1S8A6M9"/>
<evidence type="ECO:0000256" key="1">
    <source>
        <dbReference type="SAM" id="MobiDB-lite"/>
    </source>
</evidence>
<dbReference type="EMBL" id="DF977454">
    <property type="protein sequence ID" value="GAW25565.1"/>
    <property type="molecule type" value="Genomic_DNA"/>
</dbReference>
<dbReference type="Proteomes" id="UP000054516">
    <property type="component" value="Unassembled WGS sequence"/>
</dbReference>
<dbReference type="InterPro" id="IPR052895">
    <property type="entry name" value="HetReg/Transcr_Mod"/>
</dbReference>
<dbReference type="OrthoDB" id="194358at2759"/>
<evidence type="ECO:0000313" key="4">
    <source>
        <dbReference type="Proteomes" id="UP000054516"/>
    </source>
</evidence>
<name>A0A1S8A6M9_ROSNE</name>
<feature type="domain" description="Heterokaryon incompatibility" evidence="2">
    <location>
        <begin position="51"/>
        <end position="192"/>
    </location>
</feature>
<gene>
    <name evidence="3" type="ORF">SAMD00023353_0900600</name>
</gene>
<sequence>MTSIFTYSPLLEYDHIRLLLLQPAASLDDDLVGSLQHISLTDHYHDLIEPYTALSYVWGEPKPVDNILLGGREFGITANLGKALRDLRDADRTHRIWADALCIDQGNIPERNQQVALMGQIYSRANNTVIYLGTLTPGAEVLVREIDRGTALRAPGSSVADEPPSDKEAILHAADEGVLAQPWFRRVWVFQELVLSRKPWAQFGARRIRWQDLCRLLVPLLAARRESRGRKAGLTILESMDDARTRYWRGHHSPLSGDAAAEGPGGLGDHDDRDDDDGGRGGDPCRLWRLLDMRKDCGVTDPRDFVFAHMGIISDREEALKYIRIDYTQTASEVFLATGRYMHRCAGLQPLFGAMGPPRPIDSGLPSWVPDWGRRICEGGAASGRRPKSGPSPAPPATSGGAAEAFPIYEAVRILRVSGVLPPPSLPLADFRRRIERYCRELAQKERRENPWQDFVGMLAAAGTDDNDDDDDDDEGAPGNLWPNKLIHLGMGLPLRIFGGRPYPALEEYLFSEQWWSSPREARLALLATGTVIVVPRGARRGDVAASLLWSPAVAHGLFTPRSPDLALEVAIVRCHDAASTTATTPLPSMAAGAATVFERDYVSRYVSAMSARDNDSNDDDNNDDNGNDNDNVVCRRSGIDEILFLHGTLVGVCRDDANKTVGMVPGAASLLSPWYMWFHDEGLALVGGWSDAHDVAGMLGRRRATTNDPFAGRSHVLVLH</sequence>
<organism evidence="3">
    <name type="scientific">Rosellinia necatrix</name>
    <name type="common">White root-rot fungus</name>
    <dbReference type="NCBI Taxonomy" id="77044"/>
    <lineage>
        <taxon>Eukaryota</taxon>
        <taxon>Fungi</taxon>
        <taxon>Dikarya</taxon>
        <taxon>Ascomycota</taxon>
        <taxon>Pezizomycotina</taxon>
        <taxon>Sordariomycetes</taxon>
        <taxon>Xylariomycetidae</taxon>
        <taxon>Xylariales</taxon>
        <taxon>Xylariaceae</taxon>
        <taxon>Rosellinia</taxon>
    </lineage>
</organism>
<protein>
    <submittedName>
        <fullName evidence="3">Putative HET domain-containing protein</fullName>
    </submittedName>
</protein>
<evidence type="ECO:0000259" key="2">
    <source>
        <dbReference type="Pfam" id="PF06985"/>
    </source>
</evidence>